<evidence type="ECO:0000256" key="1">
    <source>
        <dbReference type="SAM" id="MobiDB-lite"/>
    </source>
</evidence>
<evidence type="ECO:0000256" key="2">
    <source>
        <dbReference type="SAM" id="SignalP"/>
    </source>
</evidence>
<feature type="compositionally biased region" description="Acidic residues" evidence="1">
    <location>
        <begin position="401"/>
        <end position="466"/>
    </location>
</feature>
<feature type="region of interest" description="Disordered" evidence="1">
    <location>
        <begin position="384"/>
        <end position="491"/>
    </location>
</feature>
<dbReference type="InterPro" id="IPR006179">
    <property type="entry name" value="5_nucleotidase/apyrase"/>
</dbReference>
<keyword evidence="2" id="KW-0732">Signal</keyword>
<evidence type="ECO:0000313" key="4">
    <source>
        <dbReference type="Proteomes" id="UP000225889"/>
    </source>
</evidence>
<accession>A0A2G3DTL5</accession>
<dbReference type="RefSeq" id="WP_099392518.1">
    <property type="nucleotide sequence ID" value="NZ_PDYF01000031.1"/>
</dbReference>
<dbReference type="InterPro" id="IPR029052">
    <property type="entry name" value="Metallo-depent_PP-like"/>
</dbReference>
<feature type="compositionally biased region" description="Basic residues" evidence="1">
    <location>
        <begin position="473"/>
        <end position="491"/>
    </location>
</feature>
<dbReference type="PANTHER" id="PTHR11575">
    <property type="entry name" value="5'-NUCLEOTIDASE-RELATED"/>
    <property type="match status" value="1"/>
</dbReference>
<sequence length="491" mass="53297">MRNKLTTRFLVSAFTAATLLLSSAGTVEAAGGEVVDFSIVQDRCSYDSTYGENNSDENLTGKTVIISTNDVHGAITDFAYVAGLKNKMEERGASVILVDSGDFSTDKPEIENYDSKSDDAKESTDKSKGIAAVKIMNAVGYDYACLGNHEFERRKDALDNIINAANFTFVDANINGLTGDKVQAYAITDSSKTPVKIGFFGLLTPESGNWYDRCGYSVDPSDLHNCASETANAVAGDGAEVIIALTHLGVENDILKNQKGFVFDRDENGKKIYDKVYANGTRSVDLFAFTGEDDGVHKIDLMLDGHSHTTMSDINQKKYPGCHVQSQGIQLQNIGVTVIDNDTKEITDRYLISEEYYSQIGKDPKIEAYIDDVIESVQKGKTIPDYNADDYAESAPTTDDATVDTAEDTTDATVDDTTDTTVDDTTDTTVDDSTDTTVDDSTDTTVDDSTDTTVDDSTDTTVDETTDNPGHSGGHHNHHHNSHHRYGHRAA</sequence>
<dbReference type="GO" id="GO:0009166">
    <property type="term" value="P:nucleotide catabolic process"/>
    <property type="evidence" value="ECO:0007669"/>
    <property type="project" value="InterPro"/>
</dbReference>
<gene>
    <name evidence="3" type="ORF">CSX01_11660</name>
</gene>
<evidence type="ECO:0000313" key="3">
    <source>
        <dbReference type="EMBL" id="PHU34215.1"/>
    </source>
</evidence>
<feature type="signal peptide" evidence="2">
    <location>
        <begin position="1"/>
        <end position="29"/>
    </location>
</feature>
<dbReference type="GO" id="GO:0016787">
    <property type="term" value="F:hydrolase activity"/>
    <property type="evidence" value="ECO:0007669"/>
    <property type="project" value="InterPro"/>
</dbReference>
<protein>
    <recommendedName>
        <fullName evidence="5">Calcineurin-like phosphoesterase domain-containing protein</fullName>
    </recommendedName>
</protein>
<name>A0A2G3DTL5_9FIRM</name>
<dbReference type="PANTHER" id="PTHR11575:SF24">
    <property type="entry name" value="5'-NUCLEOTIDASE"/>
    <property type="match status" value="1"/>
</dbReference>
<comment type="caution">
    <text evidence="3">The sequence shown here is derived from an EMBL/GenBank/DDBJ whole genome shotgun (WGS) entry which is preliminary data.</text>
</comment>
<reference evidence="3 4" key="2">
    <citation type="submission" date="2017-10" db="EMBL/GenBank/DDBJ databases">
        <authorList>
            <person name="Banno H."/>
            <person name="Chua N.-H."/>
        </authorList>
    </citation>
    <scope>NUCLEOTIDE SEQUENCE [LARGE SCALE GENOMIC DNA]</scope>
    <source>
        <strain evidence="3 4">JK626</strain>
    </source>
</reference>
<dbReference type="Gene3D" id="3.60.21.10">
    <property type="match status" value="1"/>
</dbReference>
<evidence type="ECO:0008006" key="5">
    <source>
        <dbReference type="Google" id="ProtNLM"/>
    </source>
</evidence>
<organism evidence="3 4">
    <name type="scientific">Pseudobutyrivibrio ruminis</name>
    <dbReference type="NCBI Taxonomy" id="46206"/>
    <lineage>
        <taxon>Bacteria</taxon>
        <taxon>Bacillati</taxon>
        <taxon>Bacillota</taxon>
        <taxon>Clostridia</taxon>
        <taxon>Lachnospirales</taxon>
        <taxon>Lachnospiraceae</taxon>
        <taxon>Pseudobutyrivibrio</taxon>
    </lineage>
</organism>
<dbReference type="AlphaFoldDB" id="A0A2G3DTL5"/>
<dbReference type="EMBL" id="PDYF01000031">
    <property type="protein sequence ID" value="PHU34215.1"/>
    <property type="molecule type" value="Genomic_DNA"/>
</dbReference>
<dbReference type="SUPFAM" id="SSF56300">
    <property type="entry name" value="Metallo-dependent phosphatases"/>
    <property type="match status" value="1"/>
</dbReference>
<dbReference type="Proteomes" id="UP000225889">
    <property type="component" value="Unassembled WGS sequence"/>
</dbReference>
<proteinExistence type="predicted"/>
<reference evidence="3 4" key="1">
    <citation type="submission" date="2017-10" db="EMBL/GenBank/DDBJ databases">
        <title>Resolving the taxonomy of Roseburia spp., Eubacterium rectale and Agathobacter spp. through phylogenomic analysis.</title>
        <authorList>
            <person name="Sheridan P.O."/>
            <person name="Walker A.W."/>
            <person name="Duncan S.H."/>
            <person name="Scott K.P."/>
            <person name="Toole P.W.O."/>
            <person name="Luis P."/>
            <person name="Flint H.J."/>
        </authorList>
    </citation>
    <scope>NUCLEOTIDE SEQUENCE [LARGE SCALE GENOMIC DNA]</scope>
    <source>
        <strain evidence="3 4">JK626</strain>
    </source>
</reference>
<feature type="chain" id="PRO_5013686640" description="Calcineurin-like phosphoesterase domain-containing protein" evidence="2">
    <location>
        <begin position="30"/>
        <end position="491"/>
    </location>
</feature>